<dbReference type="InterPro" id="IPR037052">
    <property type="entry name" value="CheA-like_P2_sf"/>
</dbReference>
<dbReference type="InterPro" id="IPR010808">
    <property type="entry name" value="CheA_P2-bd"/>
</dbReference>
<evidence type="ECO:0000313" key="6">
    <source>
        <dbReference type="Proteomes" id="UP000061660"/>
    </source>
</evidence>
<proteinExistence type="predicted"/>
<keyword evidence="2" id="KW-0902">Two-component regulatory system</keyword>
<dbReference type="KEGG" id="pnp:IJ22_20220"/>
<keyword evidence="3" id="KW-0597">Phosphoprotein</keyword>
<name>A0A0U2UGV1_9BACL</name>
<dbReference type="InterPro" id="IPR036641">
    <property type="entry name" value="HPT_dom_sf"/>
</dbReference>
<keyword evidence="1" id="KW-0547">Nucleotide-binding</keyword>
<feature type="domain" description="HPt" evidence="4">
    <location>
        <begin position="1"/>
        <end position="101"/>
    </location>
</feature>
<dbReference type="SMART" id="SM00073">
    <property type="entry name" value="HPT"/>
    <property type="match status" value="1"/>
</dbReference>
<sequence length="483" mass="55979">MMDQLYVTYLEETEELLQKAEECLIRLETDYSSDDINALFRIFHSIKGSSQMIGHDDIGNLTHKLEDMLDIVRKGRIDLDGQILQLCFSGLDHVKLMFESKKNQNDDGNNEVFTHAVEILEGKIVKILKANSETENHRKAAFQGDSIVSTLKGMERTGTNRYCICISFSDDIPMLSPILFMIFNNIKDIGSLVYTNVSDEDIYEASANTQIPSLVMIVESDWEEAELYTYFDVLYVEKVAIADISEHQMLKQATSLDQDSRRFFENFFLAFPKLYPVLFQNRKDLSKAEYTELIHEPFQKILEKVDKIPVSAVEKKLKQEIETFYDLCLHATSGKSALQVETIELLCQKYLELFEMAYADVKGKFFYKIFKVKGSHFIDHLKGFIERMNKSCTRKLLLDLSRLEMIHEHELKSLIELKRRLHDMGIVMSVVIDSRLRKRLINIFDSIQTIEHFALFDTEVDAALGDHISVLVNEKRCMEDFMK</sequence>
<dbReference type="PANTHER" id="PTHR43395">
    <property type="entry name" value="SENSOR HISTIDINE KINASE CHEA"/>
    <property type="match status" value="1"/>
</dbReference>
<dbReference type="PANTHER" id="PTHR43395:SF10">
    <property type="entry name" value="CHEMOTAXIS PROTEIN CHEA"/>
    <property type="match status" value="1"/>
</dbReference>
<dbReference type="SUPFAM" id="SSF47226">
    <property type="entry name" value="Histidine-containing phosphotransfer domain, HPT domain"/>
    <property type="match status" value="1"/>
</dbReference>
<keyword evidence="1" id="KW-0067">ATP-binding</keyword>
<reference evidence="6" key="1">
    <citation type="submission" date="2015-12" db="EMBL/GenBank/DDBJ databases">
        <title>Complete genome sequences of two moderately thermophilic Paenibacillus species.</title>
        <authorList>
            <person name="Butler R.III."/>
            <person name="Wang J."/>
            <person name="Stark B.C."/>
            <person name="Pombert J.-F."/>
        </authorList>
    </citation>
    <scope>NUCLEOTIDE SEQUENCE [LARGE SCALE GENOMIC DNA]</scope>
    <source>
        <strain evidence="6">32O-Y</strain>
    </source>
</reference>
<dbReference type="PATRIC" id="fig|162209.4.peg.2140"/>
<feature type="modified residue" description="Phosphohistidine" evidence="3">
    <location>
        <position position="44"/>
    </location>
</feature>
<dbReference type="STRING" id="162209.IJ22_20220"/>
<dbReference type="SUPFAM" id="SSF55052">
    <property type="entry name" value="CheY-binding domain of CheA"/>
    <property type="match status" value="1"/>
</dbReference>
<keyword evidence="5" id="KW-0808">Transferase</keyword>
<dbReference type="RefSeq" id="WP_062408671.1">
    <property type="nucleotide sequence ID" value="NZ_CP013652.1"/>
</dbReference>
<evidence type="ECO:0000256" key="1">
    <source>
        <dbReference type="ARBA" id="ARBA00022840"/>
    </source>
</evidence>
<keyword evidence="6" id="KW-1185">Reference proteome</keyword>
<evidence type="ECO:0000256" key="2">
    <source>
        <dbReference type="ARBA" id="ARBA00023012"/>
    </source>
</evidence>
<dbReference type="InterPro" id="IPR051315">
    <property type="entry name" value="Bact_Chemotaxis_CheA"/>
</dbReference>
<accession>A0A0U2UGV1</accession>
<protein>
    <submittedName>
        <fullName evidence="5">Signal transduction histidine kinase</fullName>
    </submittedName>
</protein>
<organism evidence="5 6">
    <name type="scientific">Paenibacillus naphthalenovorans</name>
    <dbReference type="NCBI Taxonomy" id="162209"/>
    <lineage>
        <taxon>Bacteria</taxon>
        <taxon>Bacillati</taxon>
        <taxon>Bacillota</taxon>
        <taxon>Bacilli</taxon>
        <taxon>Bacillales</taxon>
        <taxon>Paenibacillaceae</taxon>
        <taxon>Paenibacillus</taxon>
    </lineage>
</organism>
<dbReference type="Gene3D" id="3.30.70.1110">
    <property type="entry name" value="Histidine kinase CheA-like, P2 response regulator-binding domain"/>
    <property type="match status" value="1"/>
</dbReference>
<dbReference type="GO" id="GO:0000155">
    <property type="term" value="F:phosphorelay sensor kinase activity"/>
    <property type="evidence" value="ECO:0007669"/>
    <property type="project" value="InterPro"/>
</dbReference>
<dbReference type="GO" id="GO:0005524">
    <property type="term" value="F:ATP binding"/>
    <property type="evidence" value="ECO:0007669"/>
    <property type="project" value="UniProtKB-KW"/>
</dbReference>
<evidence type="ECO:0000259" key="4">
    <source>
        <dbReference type="PROSITE" id="PS50894"/>
    </source>
</evidence>
<gene>
    <name evidence="5" type="ORF">IJ22_20220</name>
</gene>
<dbReference type="InterPro" id="IPR035891">
    <property type="entry name" value="CheY-binding_CheA"/>
</dbReference>
<reference evidence="5 6" key="2">
    <citation type="journal article" date="2016" name="Genome Announc.">
        <title>Complete Genome Sequences of Two Interactive Moderate Thermophiles, Paenibacillus napthalenovorans 32O-Y and Paenibacillus sp. 32O-W.</title>
        <authorList>
            <person name="Butler R.R.III."/>
            <person name="Wang J."/>
            <person name="Stark B.C."/>
            <person name="Pombert J.F."/>
        </authorList>
    </citation>
    <scope>NUCLEOTIDE SEQUENCE [LARGE SCALE GENOMIC DNA]</scope>
    <source>
        <strain evidence="5 6">32O-Y</strain>
    </source>
</reference>
<dbReference type="Pfam" id="PF07194">
    <property type="entry name" value="P2"/>
    <property type="match status" value="1"/>
</dbReference>
<dbReference type="Gene3D" id="1.20.120.160">
    <property type="entry name" value="HPT domain"/>
    <property type="match status" value="1"/>
</dbReference>
<dbReference type="EMBL" id="CP013652">
    <property type="protein sequence ID" value="ALS22396.1"/>
    <property type="molecule type" value="Genomic_DNA"/>
</dbReference>
<evidence type="ECO:0000256" key="3">
    <source>
        <dbReference type="PROSITE-ProRule" id="PRU00110"/>
    </source>
</evidence>
<dbReference type="Proteomes" id="UP000061660">
    <property type="component" value="Chromosome"/>
</dbReference>
<dbReference type="CDD" id="cd00088">
    <property type="entry name" value="HPT"/>
    <property type="match status" value="1"/>
</dbReference>
<dbReference type="Pfam" id="PF01627">
    <property type="entry name" value="Hpt"/>
    <property type="match status" value="1"/>
</dbReference>
<evidence type="ECO:0000313" key="5">
    <source>
        <dbReference type="EMBL" id="ALS22396.1"/>
    </source>
</evidence>
<dbReference type="PROSITE" id="PS50894">
    <property type="entry name" value="HPT"/>
    <property type="match status" value="1"/>
</dbReference>
<dbReference type="OrthoDB" id="1948081at2"/>
<keyword evidence="5" id="KW-0418">Kinase</keyword>
<dbReference type="AlphaFoldDB" id="A0A0U2UGV1"/>
<dbReference type="InterPro" id="IPR008207">
    <property type="entry name" value="Sig_transdc_His_kin_Hpt_dom"/>
</dbReference>